<keyword evidence="2" id="KW-1185">Reference proteome</keyword>
<comment type="caution">
    <text evidence="1">The sequence shown here is derived from an EMBL/GenBank/DDBJ whole genome shotgun (WGS) entry which is preliminary data.</text>
</comment>
<dbReference type="RefSeq" id="WP_126980143.1">
    <property type="nucleotide sequence ID" value="NZ_PQSP01000004.1"/>
</dbReference>
<evidence type="ECO:0000313" key="1">
    <source>
        <dbReference type="EMBL" id="RUS66667.1"/>
    </source>
</evidence>
<dbReference type="EMBL" id="PQSP01000004">
    <property type="protein sequence ID" value="RUS66667.1"/>
    <property type="molecule type" value="Genomic_DNA"/>
</dbReference>
<dbReference type="Proteomes" id="UP000286947">
    <property type="component" value="Unassembled WGS sequence"/>
</dbReference>
<name>A0A433SD44_9BURK</name>
<proteinExistence type="predicted"/>
<dbReference type="Pfam" id="PF25753">
    <property type="entry name" value="SF0329"/>
    <property type="match status" value="1"/>
</dbReference>
<gene>
    <name evidence="1" type="ORF">CUZ56_01947</name>
</gene>
<accession>A0A433SD44</accession>
<reference evidence="1 2" key="1">
    <citation type="submission" date="2018-01" db="EMBL/GenBank/DDBJ databases">
        <title>Saezia sanguinis gen. nov., sp. nov., in the order Burkholderiales isolated from human blood.</title>
        <authorList>
            <person name="Medina-Pascual M.J."/>
            <person name="Valdezate S."/>
            <person name="Monzon S."/>
            <person name="Cuesta I."/>
            <person name="Carrasco G."/>
            <person name="Villalon P."/>
            <person name="Saez-Nieto J.A."/>
        </authorList>
    </citation>
    <scope>NUCLEOTIDE SEQUENCE [LARGE SCALE GENOMIC DNA]</scope>
    <source>
        <strain evidence="1 2">CNM695-12</strain>
    </source>
</reference>
<protein>
    <submittedName>
        <fullName evidence="1">Uncharacterized protein</fullName>
    </submittedName>
</protein>
<dbReference type="OrthoDB" id="9815878at2"/>
<sequence>MAKSWGKIKKELEQHWMCEATRGRVSYFLTRYRQAHDLRGRVAVLIDGKEVLQSSDLETECENPGLWGRAEQQGMNPVMLAAYEKGQFHTSLFEESYQAYTSQSLQDNIQSADPLVRLFTLFDRRIGRQQIKTLKNTLVGNAPFLQTFYAFRLQCEFLANTPASPKALPAEQLKNNDLKQ</sequence>
<organism evidence="1 2">
    <name type="scientific">Saezia sanguinis</name>
    <dbReference type="NCBI Taxonomy" id="1965230"/>
    <lineage>
        <taxon>Bacteria</taxon>
        <taxon>Pseudomonadati</taxon>
        <taxon>Pseudomonadota</taxon>
        <taxon>Betaproteobacteria</taxon>
        <taxon>Burkholderiales</taxon>
        <taxon>Saeziaceae</taxon>
        <taxon>Saezia</taxon>
    </lineage>
</organism>
<dbReference type="AlphaFoldDB" id="A0A433SD44"/>
<evidence type="ECO:0000313" key="2">
    <source>
        <dbReference type="Proteomes" id="UP000286947"/>
    </source>
</evidence>
<dbReference type="InterPro" id="IPR057955">
    <property type="entry name" value="SF0329-like"/>
</dbReference>